<dbReference type="InterPro" id="IPR013762">
    <property type="entry name" value="Integrase-like_cat_sf"/>
</dbReference>
<dbReference type="Pfam" id="PF00589">
    <property type="entry name" value="Phage_integrase"/>
    <property type="match status" value="1"/>
</dbReference>
<keyword evidence="2" id="KW-0238">DNA-binding</keyword>
<evidence type="ECO:0000256" key="3">
    <source>
        <dbReference type="ARBA" id="ARBA00023172"/>
    </source>
</evidence>
<evidence type="ECO:0000259" key="4">
    <source>
        <dbReference type="PROSITE" id="PS51898"/>
    </source>
</evidence>
<dbReference type="InterPro" id="IPR002104">
    <property type="entry name" value="Integrase_catalytic"/>
</dbReference>
<dbReference type="PANTHER" id="PTHR30349:SF94">
    <property type="entry name" value="INTEGRASE_RECOMBINASE HI_1414-RELATED"/>
    <property type="match status" value="1"/>
</dbReference>
<dbReference type="GO" id="GO:0003677">
    <property type="term" value="F:DNA binding"/>
    <property type="evidence" value="ECO:0007669"/>
    <property type="project" value="UniProtKB-KW"/>
</dbReference>
<accession>A0A0P9T518</accession>
<dbReference type="Proteomes" id="UP000050469">
    <property type="component" value="Unassembled WGS sequence"/>
</dbReference>
<dbReference type="InterPro" id="IPR050090">
    <property type="entry name" value="Tyrosine_recombinase_XerCD"/>
</dbReference>
<sequence length="351" mass="39950">MWLHWRGSLYANFTPKGPSVASYRKRSGGWRAEVVKLGVRDSQTFATKAAAIAWATHREAEILAGNGKPKSGNQMTLSEALRRYKRDVSTTKAGQRWEELRLDKMDNELTFVGDLIGNITADQIAEWRDLRLKKVSSPSVRRDMTLLSSVFEIAKREWKCCTVNPVREVKRPSNGRPRERRVSSYEESALINRLGFLDGIPPATLQQELAYAFLLALETAMRQGEILGLKVKDVHIKERYVRLEMTKNGESRNVPLTRRAGELLEVLTRERAADSLVFRLSSASADAMFRKIRDELQIVDLHFHDTRHEATTRLARKVDVLDLARITGHKDPRSLMVYYNATAAEMAARLD</sequence>
<comment type="caution">
    <text evidence="5">The sequence shown here is derived from an EMBL/GenBank/DDBJ whole genome shotgun (WGS) entry which is preliminary data.</text>
</comment>
<dbReference type="InterPro" id="IPR011010">
    <property type="entry name" value="DNA_brk_join_enz"/>
</dbReference>
<feature type="domain" description="Tyr recombinase" evidence="4">
    <location>
        <begin position="177"/>
        <end position="351"/>
    </location>
</feature>
<reference evidence="5 6" key="1">
    <citation type="submission" date="2015-09" db="EMBL/GenBank/DDBJ databases">
        <title>Genome announcement of multiple Pseudomonas syringae strains.</title>
        <authorList>
            <person name="Thakur S."/>
            <person name="Wang P.W."/>
            <person name="Gong Y."/>
            <person name="Weir B.S."/>
            <person name="Guttman D.S."/>
        </authorList>
    </citation>
    <scope>NUCLEOTIDE SEQUENCE [LARGE SCALE GENOMIC DNA]</scope>
    <source>
        <strain evidence="5 6">ICMP7840</strain>
    </source>
</reference>
<keyword evidence="1" id="KW-0229">DNA integration</keyword>
<dbReference type="SUPFAM" id="SSF56349">
    <property type="entry name" value="DNA breaking-rejoining enzymes"/>
    <property type="match status" value="1"/>
</dbReference>
<dbReference type="GO" id="GO:0006310">
    <property type="term" value="P:DNA recombination"/>
    <property type="evidence" value="ECO:0007669"/>
    <property type="project" value="UniProtKB-KW"/>
</dbReference>
<proteinExistence type="predicted"/>
<dbReference type="PROSITE" id="PS51898">
    <property type="entry name" value="TYR_RECOMBINASE"/>
    <property type="match status" value="1"/>
</dbReference>
<keyword evidence="3" id="KW-0233">DNA recombination</keyword>
<protein>
    <submittedName>
        <fullName evidence="5">Integrase/recombinase protein</fullName>
    </submittedName>
</protein>
<organism evidence="5 6">
    <name type="scientific">Pseudomonas amygdali pv. photiniae</name>
    <dbReference type="NCBI Taxonomy" id="251724"/>
    <lineage>
        <taxon>Bacteria</taxon>
        <taxon>Pseudomonadati</taxon>
        <taxon>Pseudomonadota</taxon>
        <taxon>Gammaproteobacteria</taxon>
        <taxon>Pseudomonadales</taxon>
        <taxon>Pseudomonadaceae</taxon>
        <taxon>Pseudomonas</taxon>
        <taxon>Pseudomonas amygdali</taxon>
    </lineage>
</organism>
<evidence type="ECO:0000256" key="2">
    <source>
        <dbReference type="ARBA" id="ARBA00023125"/>
    </source>
</evidence>
<dbReference type="CDD" id="cd00796">
    <property type="entry name" value="INT_Rci_Hp1_C"/>
    <property type="match status" value="1"/>
</dbReference>
<dbReference type="AlphaFoldDB" id="A0A0P9T518"/>
<dbReference type="Gene3D" id="1.10.150.130">
    <property type="match status" value="1"/>
</dbReference>
<name>A0A0P9T518_PSEA0</name>
<evidence type="ECO:0000256" key="1">
    <source>
        <dbReference type="ARBA" id="ARBA00022908"/>
    </source>
</evidence>
<gene>
    <name evidence="5" type="ORF">ALO53_101651</name>
</gene>
<evidence type="ECO:0000313" key="5">
    <source>
        <dbReference type="EMBL" id="KPX60753.1"/>
    </source>
</evidence>
<evidence type="ECO:0000313" key="6">
    <source>
        <dbReference type="Proteomes" id="UP000050469"/>
    </source>
</evidence>
<dbReference type="Gene3D" id="1.10.443.10">
    <property type="entry name" value="Intergrase catalytic core"/>
    <property type="match status" value="1"/>
</dbReference>
<dbReference type="EMBL" id="LJQO01000478">
    <property type="protein sequence ID" value="KPX60753.1"/>
    <property type="molecule type" value="Genomic_DNA"/>
</dbReference>
<dbReference type="PATRIC" id="fig|251724.3.peg.2118"/>
<dbReference type="PANTHER" id="PTHR30349">
    <property type="entry name" value="PHAGE INTEGRASE-RELATED"/>
    <property type="match status" value="1"/>
</dbReference>
<dbReference type="GO" id="GO:0015074">
    <property type="term" value="P:DNA integration"/>
    <property type="evidence" value="ECO:0007669"/>
    <property type="project" value="UniProtKB-KW"/>
</dbReference>
<dbReference type="InterPro" id="IPR010998">
    <property type="entry name" value="Integrase_recombinase_N"/>
</dbReference>